<keyword evidence="6" id="KW-0547">Nucleotide-binding</keyword>
<gene>
    <name evidence="12" type="ORF">MAUB_58270</name>
</gene>
<evidence type="ECO:0000256" key="5">
    <source>
        <dbReference type="ARBA" id="ARBA00022723"/>
    </source>
</evidence>
<evidence type="ECO:0000256" key="7">
    <source>
        <dbReference type="ARBA" id="ARBA00022840"/>
    </source>
</evidence>
<protein>
    <recommendedName>
        <fullName evidence="11">Polymerase nucleotidyl transferase domain-containing protein</fullName>
    </recommendedName>
</protein>
<evidence type="ECO:0000313" key="13">
    <source>
        <dbReference type="Proteomes" id="UP000465609"/>
    </source>
</evidence>
<feature type="region of interest" description="Disordered" evidence="10">
    <location>
        <begin position="1"/>
        <end position="27"/>
    </location>
</feature>
<dbReference type="InterPro" id="IPR043519">
    <property type="entry name" value="NT_sf"/>
</dbReference>
<accession>A0ABM7IMC8</accession>
<proteinExistence type="inferred from homology"/>
<dbReference type="Pfam" id="PF01909">
    <property type="entry name" value="NTP_transf_2"/>
    <property type="match status" value="1"/>
</dbReference>
<name>A0ABM7IMC8_9MYCO</name>
<dbReference type="InterPro" id="IPR002934">
    <property type="entry name" value="Polymerase_NTP_transf_dom"/>
</dbReference>
<keyword evidence="13" id="KW-1185">Reference proteome</keyword>
<dbReference type="Proteomes" id="UP000465609">
    <property type="component" value="Chromosome"/>
</dbReference>
<comment type="cofactor">
    <cofactor evidence="1">
        <name>Mg(2+)</name>
        <dbReference type="ChEBI" id="CHEBI:18420"/>
    </cofactor>
</comment>
<evidence type="ECO:0000256" key="1">
    <source>
        <dbReference type="ARBA" id="ARBA00001946"/>
    </source>
</evidence>
<keyword evidence="3" id="KW-0808">Transferase</keyword>
<feature type="domain" description="Polymerase nucleotidyl transferase" evidence="11">
    <location>
        <begin position="55"/>
        <end position="118"/>
    </location>
</feature>
<dbReference type="CDD" id="cd05403">
    <property type="entry name" value="NT_KNTase_like"/>
    <property type="match status" value="1"/>
</dbReference>
<evidence type="ECO:0000256" key="3">
    <source>
        <dbReference type="ARBA" id="ARBA00022679"/>
    </source>
</evidence>
<sequence length="132" mass="13863">MPHSTHGDLPIGNITRMGSTAGHVKDQMSPDSDRLLRLLRHHRGGINRAARARGAANIRVCGSVAAGVAQGDSDIDLLVDFPGQSAGQQFMNSAGLSVELEELLGVGVDVLVLKFAREDVAASISRGKTIPL</sequence>
<dbReference type="Gene3D" id="3.30.460.10">
    <property type="entry name" value="Beta Polymerase, domain 2"/>
    <property type="match status" value="1"/>
</dbReference>
<organism evidence="12 13">
    <name type="scientific">Mycolicibacterium aubagnense</name>
    <dbReference type="NCBI Taxonomy" id="319707"/>
    <lineage>
        <taxon>Bacteria</taxon>
        <taxon>Bacillati</taxon>
        <taxon>Actinomycetota</taxon>
        <taxon>Actinomycetes</taxon>
        <taxon>Mycobacteriales</taxon>
        <taxon>Mycobacteriaceae</taxon>
        <taxon>Mycolicibacterium</taxon>
    </lineage>
</organism>
<evidence type="ECO:0000313" key="12">
    <source>
        <dbReference type="EMBL" id="BBX87954.1"/>
    </source>
</evidence>
<keyword evidence="2" id="KW-1277">Toxin-antitoxin system</keyword>
<keyword evidence="8" id="KW-0460">Magnesium</keyword>
<dbReference type="SUPFAM" id="SSF81301">
    <property type="entry name" value="Nucleotidyltransferase"/>
    <property type="match status" value="1"/>
</dbReference>
<keyword evidence="4" id="KW-0548">Nucleotidyltransferase</keyword>
<keyword evidence="5" id="KW-0479">Metal-binding</keyword>
<evidence type="ECO:0000256" key="6">
    <source>
        <dbReference type="ARBA" id="ARBA00022741"/>
    </source>
</evidence>
<keyword evidence="7" id="KW-0067">ATP-binding</keyword>
<evidence type="ECO:0000256" key="8">
    <source>
        <dbReference type="ARBA" id="ARBA00022842"/>
    </source>
</evidence>
<evidence type="ECO:0000259" key="11">
    <source>
        <dbReference type="Pfam" id="PF01909"/>
    </source>
</evidence>
<dbReference type="EMBL" id="AP022577">
    <property type="protein sequence ID" value="BBX87954.1"/>
    <property type="molecule type" value="Genomic_DNA"/>
</dbReference>
<evidence type="ECO:0000256" key="10">
    <source>
        <dbReference type="SAM" id="MobiDB-lite"/>
    </source>
</evidence>
<reference evidence="12 13" key="1">
    <citation type="journal article" date="2019" name="Emerg. Microbes Infect.">
        <title>Comprehensive subspecies identification of 175 nontuberculous mycobacteria species based on 7547 genomic profiles.</title>
        <authorList>
            <person name="Matsumoto Y."/>
            <person name="Kinjo T."/>
            <person name="Motooka D."/>
            <person name="Nabeya D."/>
            <person name="Jung N."/>
            <person name="Uechi K."/>
            <person name="Horii T."/>
            <person name="Iida T."/>
            <person name="Fujita J."/>
            <person name="Nakamura S."/>
        </authorList>
    </citation>
    <scope>NUCLEOTIDE SEQUENCE [LARGE SCALE GENOMIC DNA]</scope>
    <source>
        <strain evidence="12 13">JCM 15296</strain>
    </source>
</reference>
<evidence type="ECO:0000256" key="9">
    <source>
        <dbReference type="ARBA" id="ARBA00038276"/>
    </source>
</evidence>
<evidence type="ECO:0000256" key="4">
    <source>
        <dbReference type="ARBA" id="ARBA00022695"/>
    </source>
</evidence>
<dbReference type="PANTHER" id="PTHR33571:SF12">
    <property type="entry name" value="BSL3053 PROTEIN"/>
    <property type="match status" value="1"/>
</dbReference>
<dbReference type="InterPro" id="IPR052038">
    <property type="entry name" value="Type-VII_TA_antitoxin"/>
</dbReference>
<comment type="similarity">
    <text evidence="9">Belongs to the MntA antitoxin family.</text>
</comment>
<dbReference type="PANTHER" id="PTHR33571">
    <property type="entry name" value="SSL8005 PROTEIN"/>
    <property type="match status" value="1"/>
</dbReference>
<evidence type="ECO:0000256" key="2">
    <source>
        <dbReference type="ARBA" id="ARBA00022649"/>
    </source>
</evidence>